<proteinExistence type="predicted"/>
<evidence type="ECO:0000256" key="1">
    <source>
        <dbReference type="SAM" id="MobiDB-lite"/>
    </source>
</evidence>
<reference evidence="2 3" key="1">
    <citation type="submission" date="2024-01" db="EMBL/GenBank/DDBJ databases">
        <title>Genome assemblies of Stephania.</title>
        <authorList>
            <person name="Yang L."/>
        </authorList>
    </citation>
    <scope>NUCLEOTIDE SEQUENCE [LARGE SCALE GENOMIC DNA]</scope>
    <source>
        <strain evidence="2">JXDWG</strain>
        <tissue evidence="2">Leaf</tissue>
    </source>
</reference>
<dbReference type="AlphaFoldDB" id="A0AAP0JDR1"/>
<gene>
    <name evidence="2" type="ORF">Scep_011637</name>
</gene>
<accession>A0AAP0JDR1</accession>
<evidence type="ECO:0000313" key="3">
    <source>
        <dbReference type="Proteomes" id="UP001419268"/>
    </source>
</evidence>
<feature type="compositionally biased region" description="Basic and acidic residues" evidence="1">
    <location>
        <begin position="45"/>
        <end position="134"/>
    </location>
</feature>
<organism evidence="2 3">
    <name type="scientific">Stephania cephalantha</name>
    <dbReference type="NCBI Taxonomy" id="152367"/>
    <lineage>
        <taxon>Eukaryota</taxon>
        <taxon>Viridiplantae</taxon>
        <taxon>Streptophyta</taxon>
        <taxon>Embryophyta</taxon>
        <taxon>Tracheophyta</taxon>
        <taxon>Spermatophyta</taxon>
        <taxon>Magnoliopsida</taxon>
        <taxon>Ranunculales</taxon>
        <taxon>Menispermaceae</taxon>
        <taxon>Menispermoideae</taxon>
        <taxon>Cissampelideae</taxon>
        <taxon>Stephania</taxon>
    </lineage>
</organism>
<keyword evidence="3" id="KW-1185">Reference proteome</keyword>
<dbReference type="Proteomes" id="UP001419268">
    <property type="component" value="Unassembled WGS sequence"/>
</dbReference>
<feature type="region of interest" description="Disordered" evidence="1">
    <location>
        <begin position="40"/>
        <end position="134"/>
    </location>
</feature>
<protein>
    <submittedName>
        <fullName evidence="2">Uncharacterized protein</fullName>
    </submittedName>
</protein>
<dbReference type="EMBL" id="JBBNAG010000005">
    <property type="protein sequence ID" value="KAK9132109.1"/>
    <property type="molecule type" value="Genomic_DNA"/>
</dbReference>
<comment type="caution">
    <text evidence="2">The sequence shown here is derived from an EMBL/GenBank/DDBJ whole genome shotgun (WGS) entry which is preliminary data.</text>
</comment>
<sequence>MISMKAEELLIMSVAWHYKEQSKTNRLYQNVVRLQNYKCLANRNQRPERARDIGDDGDRRDETERTERRRDQRQQRDQVARPDGETETTATRRTEQRQQRDQLARPDGETRRSNGMDVWGRDDRMNLDETERQI</sequence>
<name>A0AAP0JDR1_9MAGN</name>
<evidence type="ECO:0000313" key="2">
    <source>
        <dbReference type="EMBL" id="KAK9132109.1"/>
    </source>
</evidence>